<dbReference type="Pfam" id="PF01902">
    <property type="entry name" value="Diphthami_syn_2"/>
    <property type="match status" value="1"/>
</dbReference>
<keyword evidence="2" id="KW-0067">ATP-binding</keyword>
<keyword evidence="2" id="KW-0547">Nucleotide-binding</keyword>
<feature type="domain" description="Diphthamide synthase" evidence="1">
    <location>
        <begin position="3"/>
        <end position="212"/>
    </location>
</feature>
<dbReference type="GO" id="GO:0005524">
    <property type="term" value="F:ATP binding"/>
    <property type="evidence" value="ECO:0007669"/>
    <property type="project" value="UniProtKB-KW"/>
</dbReference>
<proteinExistence type="predicted"/>
<dbReference type="Gene3D" id="3.40.50.620">
    <property type="entry name" value="HUPs"/>
    <property type="match status" value="1"/>
</dbReference>
<evidence type="ECO:0000313" key="3">
    <source>
        <dbReference type="Proteomes" id="UP000437736"/>
    </source>
</evidence>
<dbReference type="Gene3D" id="3.90.1490.10">
    <property type="entry name" value="putative n-type atp pyrophosphatase, domain 2"/>
    <property type="match status" value="1"/>
</dbReference>
<dbReference type="InterPro" id="IPR014729">
    <property type="entry name" value="Rossmann-like_a/b/a_fold"/>
</dbReference>
<keyword evidence="3" id="KW-1185">Reference proteome</keyword>
<dbReference type="Proteomes" id="UP000437736">
    <property type="component" value="Unassembled WGS sequence"/>
</dbReference>
<accession>A0ABW9QVB0</accession>
<dbReference type="SUPFAM" id="SSF52402">
    <property type="entry name" value="Adenine nucleotide alpha hydrolases-like"/>
    <property type="match status" value="1"/>
</dbReference>
<dbReference type="InterPro" id="IPR002761">
    <property type="entry name" value="Diphthami_syn_dom"/>
</dbReference>
<dbReference type="CDD" id="cd01994">
    <property type="entry name" value="AANH_PF0828-like"/>
    <property type="match status" value="1"/>
</dbReference>
<evidence type="ECO:0000259" key="1">
    <source>
        <dbReference type="Pfam" id="PF01902"/>
    </source>
</evidence>
<evidence type="ECO:0000313" key="2">
    <source>
        <dbReference type="EMBL" id="MST33618.1"/>
    </source>
</evidence>
<comment type="caution">
    <text evidence="2">The sequence shown here is derived from an EMBL/GenBank/DDBJ whole genome shotgun (WGS) entry which is preliminary data.</text>
</comment>
<dbReference type="EMBL" id="WJHE01000665">
    <property type="protein sequence ID" value="MST33618.1"/>
    <property type="molecule type" value="Genomic_DNA"/>
</dbReference>
<organism evidence="2 3">
    <name type="scientific">Acidiferrimicrobium australe</name>
    <dbReference type="NCBI Taxonomy" id="2664430"/>
    <lineage>
        <taxon>Bacteria</taxon>
        <taxon>Bacillati</taxon>
        <taxon>Actinomycetota</taxon>
        <taxon>Acidimicrobiia</taxon>
        <taxon>Acidimicrobiales</taxon>
        <taxon>Acidimicrobiaceae</taxon>
        <taxon>Acidiferrimicrobium</taxon>
    </lineage>
</organism>
<gene>
    <name evidence="2" type="ORF">GHK86_12920</name>
</gene>
<reference evidence="2 3" key="1">
    <citation type="submission" date="2019-11" db="EMBL/GenBank/DDBJ databases">
        <title>Acidiferrimicrobium australis gen. nov., sp. nov., an acidophilic and obligately heterotrophic, member of the Actinobacteria that catalyses dissimilatory oxido- reduction of iron isolated from metal-rich acidic water in Chile.</title>
        <authorList>
            <person name="Gonzalez D."/>
            <person name="Huber K."/>
            <person name="Hedrich S."/>
            <person name="Rojas-Villalobos C."/>
            <person name="Quatrini R."/>
            <person name="Dinamarca M.A."/>
            <person name="Schwarz A."/>
            <person name="Canales C."/>
            <person name="Nancucheo I."/>
        </authorList>
    </citation>
    <scope>NUCLEOTIDE SEQUENCE [LARGE SCALE GENOMIC DNA]</scope>
    <source>
        <strain evidence="2 3">USS-CCA1</strain>
    </source>
</reference>
<protein>
    <submittedName>
        <fullName evidence="2">ATP-binding protein</fullName>
    </submittedName>
</protein>
<name>A0ABW9QVB0_9ACTN</name>
<sequence length="217" mass="23425">MSWSSGKDSAAALAAAREDPDIDVVGLLVTVNAAADRVAMHAVRRQLLEAQAERLGLALHVVEIPSPCPNDVYEQLMSASMDVAIDEGVEALVFGDLFLEDVRAYREQALAATGIRALFPLWGRPTDRLAHEMISSGLRAVLTCVDPAKLPADFVGRRFDEALLRDLPPGVDPCGERGEFHTFVWDGPGFARPIGVRTGEVVTRDGFVFCDVVPVGD</sequence>